<gene>
    <name evidence="6" type="ORF">Srubr_80980</name>
</gene>
<keyword evidence="7" id="KW-1185">Reference proteome</keyword>
<dbReference type="SUPFAM" id="SSF48498">
    <property type="entry name" value="Tetracyclin repressor-like, C-terminal domain"/>
    <property type="match status" value="1"/>
</dbReference>
<feature type="DNA-binding region" description="H-T-H motif" evidence="4">
    <location>
        <begin position="31"/>
        <end position="50"/>
    </location>
</feature>
<dbReference type="EMBL" id="BNEA01000018">
    <property type="protein sequence ID" value="GHI58252.1"/>
    <property type="molecule type" value="Genomic_DNA"/>
</dbReference>
<dbReference type="InterPro" id="IPR036271">
    <property type="entry name" value="Tet_transcr_reg_TetR-rel_C_sf"/>
</dbReference>
<evidence type="ECO:0000313" key="6">
    <source>
        <dbReference type="EMBL" id="GHI58252.1"/>
    </source>
</evidence>
<name>A0ABQ3RQX0_STRRR</name>
<protein>
    <submittedName>
        <fullName evidence="6">TetR family transcriptional regulator</fullName>
    </submittedName>
</protein>
<dbReference type="InterPro" id="IPR023772">
    <property type="entry name" value="DNA-bd_HTH_TetR-type_CS"/>
</dbReference>
<dbReference type="PANTHER" id="PTHR30055">
    <property type="entry name" value="HTH-TYPE TRANSCRIPTIONAL REGULATOR RUTR"/>
    <property type="match status" value="1"/>
</dbReference>
<keyword evidence="1" id="KW-0805">Transcription regulation</keyword>
<feature type="domain" description="HTH tetR-type" evidence="5">
    <location>
        <begin position="8"/>
        <end position="68"/>
    </location>
</feature>
<proteinExistence type="predicted"/>
<dbReference type="RefSeq" id="WP_189997986.1">
    <property type="nucleotide sequence ID" value="NZ_BNEA01000018.1"/>
</dbReference>
<keyword evidence="3" id="KW-0804">Transcription</keyword>
<dbReference type="InterPro" id="IPR047923">
    <property type="entry name" value="ArpA-like"/>
</dbReference>
<evidence type="ECO:0000256" key="1">
    <source>
        <dbReference type="ARBA" id="ARBA00023015"/>
    </source>
</evidence>
<accession>A0ABQ3RQX0</accession>
<evidence type="ECO:0000256" key="4">
    <source>
        <dbReference type="PROSITE-ProRule" id="PRU00335"/>
    </source>
</evidence>
<dbReference type="PANTHER" id="PTHR30055:SF234">
    <property type="entry name" value="HTH-TYPE TRANSCRIPTIONAL REGULATOR BETI"/>
    <property type="match status" value="1"/>
</dbReference>
<dbReference type="NCBIfam" id="NF041196">
    <property type="entry name" value="ScbR_bind_reg"/>
    <property type="match status" value="1"/>
</dbReference>
<dbReference type="Gene3D" id="1.10.357.10">
    <property type="entry name" value="Tetracycline Repressor, domain 2"/>
    <property type="match status" value="1"/>
</dbReference>
<evidence type="ECO:0000313" key="7">
    <source>
        <dbReference type="Proteomes" id="UP000646738"/>
    </source>
</evidence>
<dbReference type="PRINTS" id="PR00455">
    <property type="entry name" value="HTHTETR"/>
</dbReference>
<dbReference type="Pfam" id="PF00440">
    <property type="entry name" value="TetR_N"/>
    <property type="match status" value="1"/>
</dbReference>
<evidence type="ECO:0000256" key="2">
    <source>
        <dbReference type="ARBA" id="ARBA00023125"/>
    </source>
</evidence>
<dbReference type="InterPro" id="IPR001647">
    <property type="entry name" value="HTH_TetR"/>
</dbReference>
<evidence type="ECO:0000256" key="3">
    <source>
        <dbReference type="ARBA" id="ARBA00023163"/>
    </source>
</evidence>
<reference evidence="7" key="1">
    <citation type="submission" date="2023-07" db="EMBL/GenBank/DDBJ databases">
        <title>Whole genome shotgun sequence of Streptomyces achromogenes subsp. rubradiris NBRC 14000.</title>
        <authorList>
            <person name="Komaki H."/>
            <person name="Tamura T."/>
        </authorList>
    </citation>
    <scope>NUCLEOTIDE SEQUENCE [LARGE SCALE GENOMIC DNA]</scope>
    <source>
        <strain evidence="7">NBRC 14000</strain>
    </source>
</reference>
<dbReference type="PROSITE" id="PS01081">
    <property type="entry name" value="HTH_TETR_1"/>
    <property type="match status" value="1"/>
</dbReference>
<evidence type="ECO:0000259" key="5">
    <source>
        <dbReference type="PROSITE" id="PS50977"/>
    </source>
</evidence>
<sequence>MVKQERALRTRNALLTAAGEVFSREGYRAASLTVISGNVGVSSGALHFHFPTKLDLAAAVEEAAAARLRSIVEHCERHEGPGGSVQLVIDASYQVVERLAQDPVLRAGFELGETMERAGGTGKVCDLWQRWVVSLLRHAQEAGGLRPDVVPDHLASVVVAMTAGLAALGRRDAHWPSRATLTSFWLLMLPQVTAAETPPTCVVHGHDSAAEEL</sequence>
<dbReference type="InterPro" id="IPR050109">
    <property type="entry name" value="HTH-type_TetR-like_transc_reg"/>
</dbReference>
<comment type="caution">
    <text evidence="6">The sequence shown here is derived from an EMBL/GenBank/DDBJ whole genome shotgun (WGS) entry which is preliminary data.</text>
</comment>
<dbReference type="Proteomes" id="UP000646738">
    <property type="component" value="Unassembled WGS sequence"/>
</dbReference>
<keyword evidence="2 4" id="KW-0238">DNA-binding</keyword>
<organism evidence="6 7">
    <name type="scientific">Streptomyces rubradiris</name>
    <name type="common">Streptomyces achromogenes subsp. rubradiris</name>
    <dbReference type="NCBI Taxonomy" id="285531"/>
    <lineage>
        <taxon>Bacteria</taxon>
        <taxon>Bacillati</taxon>
        <taxon>Actinomycetota</taxon>
        <taxon>Actinomycetes</taxon>
        <taxon>Kitasatosporales</taxon>
        <taxon>Streptomycetaceae</taxon>
        <taxon>Streptomyces</taxon>
    </lineage>
</organism>
<dbReference type="SUPFAM" id="SSF46689">
    <property type="entry name" value="Homeodomain-like"/>
    <property type="match status" value="1"/>
</dbReference>
<dbReference type="InterPro" id="IPR009057">
    <property type="entry name" value="Homeodomain-like_sf"/>
</dbReference>
<dbReference type="PROSITE" id="PS50977">
    <property type="entry name" value="HTH_TETR_2"/>
    <property type="match status" value="1"/>
</dbReference>